<dbReference type="SUPFAM" id="SSF52540">
    <property type="entry name" value="P-loop containing nucleoside triphosphate hydrolases"/>
    <property type="match status" value="1"/>
</dbReference>
<accession>A0ABR2HZ56</accession>
<gene>
    <name evidence="2" type="ORF">PGQ11_010917</name>
</gene>
<organism evidence="2 3">
    <name type="scientific">Apiospora arundinis</name>
    <dbReference type="NCBI Taxonomy" id="335852"/>
    <lineage>
        <taxon>Eukaryota</taxon>
        <taxon>Fungi</taxon>
        <taxon>Dikarya</taxon>
        <taxon>Ascomycota</taxon>
        <taxon>Pezizomycotina</taxon>
        <taxon>Sordariomycetes</taxon>
        <taxon>Xylariomycetidae</taxon>
        <taxon>Amphisphaeriales</taxon>
        <taxon>Apiosporaceae</taxon>
        <taxon>Apiospora</taxon>
    </lineage>
</organism>
<dbReference type="InterPro" id="IPR027417">
    <property type="entry name" value="P-loop_NTPase"/>
</dbReference>
<dbReference type="Proteomes" id="UP001390339">
    <property type="component" value="Unassembled WGS sequence"/>
</dbReference>
<reference evidence="2 3" key="1">
    <citation type="journal article" date="2024" name="IMA Fungus">
        <title>Apiospora arundinis, a panoply of carbohydrate-active enzymes and secondary metabolites.</title>
        <authorList>
            <person name="Sorensen T."/>
            <person name="Petersen C."/>
            <person name="Muurmann A.T."/>
            <person name="Christiansen J.V."/>
            <person name="Brundto M.L."/>
            <person name="Overgaard C.K."/>
            <person name="Boysen A.T."/>
            <person name="Wollenberg R.D."/>
            <person name="Larsen T.O."/>
            <person name="Sorensen J.L."/>
            <person name="Nielsen K.L."/>
            <person name="Sondergaard T.E."/>
        </authorList>
    </citation>
    <scope>NUCLEOTIDE SEQUENCE [LARGE SCALE GENOMIC DNA]</scope>
    <source>
        <strain evidence="2 3">AAU 773</strain>
    </source>
</reference>
<comment type="caution">
    <text evidence="2">The sequence shown here is derived from an EMBL/GenBank/DDBJ whole genome shotgun (WGS) entry which is preliminary data.</text>
</comment>
<dbReference type="Gene3D" id="3.40.50.300">
    <property type="entry name" value="P-loop containing nucleotide triphosphate hydrolases"/>
    <property type="match status" value="1"/>
</dbReference>
<dbReference type="EMBL" id="JAPCWZ010000007">
    <property type="protein sequence ID" value="KAK8855005.1"/>
    <property type="molecule type" value="Genomic_DNA"/>
</dbReference>
<dbReference type="Pfam" id="PF13521">
    <property type="entry name" value="AAA_28"/>
    <property type="match status" value="1"/>
</dbReference>
<evidence type="ECO:0000313" key="3">
    <source>
        <dbReference type="Proteomes" id="UP001390339"/>
    </source>
</evidence>
<dbReference type="InterPro" id="IPR038727">
    <property type="entry name" value="NadR/Ttd14_AAA_dom"/>
</dbReference>
<feature type="domain" description="NadR/Ttd14 AAA" evidence="1">
    <location>
        <begin position="8"/>
        <end position="185"/>
    </location>
</feature>
<sequence length="204" mass="22701">MSTPPQNIYIIGAQSTGKSTLVDALEAHFRQNNVSSLPALIVIREVARAVLRDHSFTAGDIRTSPARVLELQRLILAAQAKAENEATSASQPSWLISDRSAIDPVVYAWQYVGQEAALALMESAEWKLMRDRMAESLVVVCEAGVDWLTDDGVRLMPTGREEWAKTHEVFCRVLDVATVRYVVLPCNLRSTEERLAFVLREFGT</sequence>
<keyword evidence="3" id="KW-1185">Reference proteome</keyword>
<evidence type="ECO:0000313" key="2">
    <source>
        <dbReference type="EMBL" id="KAK8855005.1"/>
    </source>
</evidence>
<name>A0ABR2HZ56_9PEZI</name>
<evidence type="ECO:0000259" key="1">
    <source>
        <dbReference type="Pfam" id="PF13521"/>
    </source>
</evidence>
<protein>
    <submittedName>
        <fullName evidence="2">AAA domain-containing protein</fullName>
    </submittedName>
</protein>
<proteinExistence type="predicted"/>